<dbReference type="EMBL" id="KB307555">
    <property type="protein sequence ID" value="ELT98749.1"/>
    <property type="molecule type" value="Genomic_DNA"/>
</dbReference>
<evidence type="ECO:0000313" key="6">
    <source>
        <dbReference type="EnsemblMetazoa" id="CapteP204358"/>
    </source>
</evidence>
<evidence type="ECO:0000256" key="2">
    <source>
        <dbReference type="PROSITE-ProRule" id="PRU00104"/>
    </source>
</evidence>
<reference evidence="5 7" key="2">
    <citation type="journal article" date="2013" name="Nature">
        <title>Insights into bilaterian evolution from three spiralian genomes.</title>
        <authorList>
            <person name="Simakov O."/>
            <person name="Marletaz F."/>
            <person name="Cho S.J."/>
            <person name="Edsinger-Gonzales E."/>
            <person name="Havlak P."/>
            <person name="Hellsten U."/>
            <person name="Kuo D.H."/>
            <person name="Larsson T."/>
            <person name="Lv J."/>
            <person name="Arendt D."/>
            <person name="Savage R."/>
            <person name="Osoegawa K."/>
            <person name="de Jong P."/>
            <person name="Grimwood J."/>
            <person name="Chapman J.A."/>
            <person name="Shapiro H."/>
            <person name="Aerts A."/>
            <person name="Otillar R.P."/>
            <person name="Terry A.Y."/>
            <person name="Boore J.L."/>
            <person name="Grigoriev I.V."/>
            <person name="Lindberg D.R."/>
            <person name="Seaver E.C."/>
            <person name="Weisblat D.A."/>
            <person name="Putnam N.H."/>
            <person name="Rokhsar D.S."/>
        </authorList>
    </citation>
    <scope>NUCLEOTIDE SEQUENCE</scope>
    <source>
        <strain evidence="5 7">I ESC-2004</strain>
    </source>
</reference>
<feature type="domain" description="HECT" evidence="4">
    <location>
        <begin position="248"/>
        <end position="583"/>
    </location>
</feature>
<dbReference type="GO" id="GO:0004842">
    <property type="term" value="F:ubiquitin-protein transferase activity"/>
    <property type="evidence" value="ECO:0007669"/>
    <property type="project" value="InterPro"/>
</dbReference>
<dbReference type="Pfam" id="PF00632">
    <property type="entry name" value="HECT"/>
    <property type="match status" value="1"/>
</dbReference>
<name>R7TYD4_CAPTE</name>
<dbReference type="STRING" id="283909.R7TYD4"/>
<dbReference type="PROSITE" id="PS50237">
    <property type="entry name" value="HECT"/>
    <property type="match status" value="1"/>
</dbReference>
<dbReference type="SUPFAM" id="SSF56204">
    <property type="entry name" value="Hect, E3 ligase catalytic domain"/>
    <property type="match status" value="1"/>
</dbReference>
<organism evidence="5">
    <name type="scientific">Capitella teleta</name>
    <name type="common">Polychaete worm</name>
    <dbReference type="NCBI Taxonomy" id="283909"/>
    <lineage>
        <taxon>Eukaryota</taxon>
        <taxon>Metazoa</taxon>
        <taxon>Spiralia</taxon>
        <taxon>Lophotrochozoa</taxon>
        <taxon>Annelida</taxon>
        <taxon>Polychaeta</taxon>
        <taxon>Sedentaria</taxon>
        <taxon>Scolecida</taxon>
        <taxon>Capitellidae</taxon>
        <taxon>Capitella</taxon>
    </lineage>
</organism>
<dbReference type="AlphaFoldDB" id="R7TYD4"/>
<gene>
    <name evidence="5" type="ORF">CAPTEDRAFT_204358</name>
</gene>
<feature type="active site" description="Glycyl thioester intermediate" evidence="2">
    <location>
        <position position="551"/>
    </location>
</feature>
<sequence>MDSTGEERLRSRQQNVHSILTNADLSTDFTTNLTSNCCLTIRNKSHYTPGPCHHYKVADLEECPALQGHDLEFLRAPHASNRILTPLPHRTPSEIQQSRCLGKSSFYVRIKSSDHTTDRAQPPEQNSQSSGVLDVDKRDLSTVPPQGNNAPGLLDVNPVMDCENDLDVPAQSDDTPGLLDVNHVMDCKNNPGVPAQSDDVPGLLGVVEHDDNPDVPAQSDDVRAAANAPSTPPNIIDVDRDDILDLARPAFARSTFRPEAPLSVKFLEEPGIDTGCLRREFMTLALRQIRDSVMFNREDDRKMIRMESVGMYPDSFEDQHYLSAGRMIAHFLVHEGPGLQFFCKTLYAAIVSGPEAIPFEVVNVLENDLRSKLEEIQSATDDASYARACDQMEDIIDVAGATVLRRSVEHKLRLVKAVCRMLLCDTIRAPLAQLCEGLEMLGVLGAIKKHPVAFEEAFVSNPQPLRAEDLERLYVPSRSQEGSQRFLSEKKAIGHFKTFLRDMEADGRLPELLQFMTGMDRIPPLFLQACAVSFSHHVEDCSADYPHANTCSFNLRLPLLRTYKKFKENFICTLDSQKCFTDF</sequence>
<evidence type="ECO:0000259" key="4">
    <source>
        <dbReference type="PROSITE" id="PS50237"/>
    </source>
</evidence>
<keyword evidence="7" id="KW-1185">Reference proteome</keyword>
<dbReference type="Gene3D" id="3.30.2410.10">
    <property type="entry name" value="Hect, E3 ligase catalytic domain"/>
    <property type="match status" value="1"/>
</dbReference>
<dbReference type="InterPro" id="IPR035983">
    <property type="entry name" value="Hect_E3_ubiquitin_ligase"/>
</dbReference>
<evidence type="ECO:0000256" key="1">
    <source>
        <dbReference type="ARBA" id="ARBA00022786"/>
    </source>
</evidence>
<dbReference type="EMBL" id="AMQN01010314">
    <property type="status" value="NOT_ANNOTATED_CDS"/>
    <property type="molecule type" value="Genomic_DNA"/>
</dbReference>
<reference evidence="7" key="1">
    <citation type="submission" date="2012-12" db="EMBL/GenBank/DDBJ databases">
        <authorList>
            <person name="Hellsten U."/>
            <person name="Grimwood J."/>
            <person name="Chapman J.A."/>
            <person name="Shapiro H."/>
            <person name="Aerts A."/>
            <person name="Otillar R.P."/>
            <person name="Terry A.Y."/>
            <person name="Boore J.L."/>
            <person name="Simakov O."/>
            <person name="Marletaz F."/>
            <person name="Cho S.-J."/>
            <person name="Edsinger-Gonzales E."/>
            <person name="Havlak P."/>
            <person name="Kuo D.-H."/>
            <person name="Larsson T."/>
            <person name="Lv J."/>
            <person name="Arendt D."/>
            <person name="Savage R."/>
            <person name="Osoegawa K."/>
            <person name="de Jong P."/>
            <person name="Lindberg D.R."/>
            <person name="Seaver E.C."/>
            <person name="Weisblat D.A."/>
            <person name="Putnam N.H."/>
            <person name="Grigoriev I.V."/>
            <person name="Rokhsar D.S."/>
        </authorList>
    </citation>
    <scope>NUCLEOTIDE SEQUENCE</scope>
    <source>
        <strain evidence="7">I ESC-2004</strain>
    </source>
</reference>
<dbReference type="SMART" id="SM00119">
    <property type="entry name" value="HECTc"/>
    <property type="match status" value="1"/>
</dbReference>
<dbReference type="Proteomes" id="UP000014760">
    <property type="component" value="Unassembled WGS sequence"/>
</dbReference>
<evidence type="ECO:0000256" key="3">
    <source>
        <dbReference type="SAM" id="MobiDB-lite"/>
    </source>
</evidence>
<dbReference type="EnsemblMetazoa" id="CapteT204358">
    <property type="protein sequence ID" value="CapteP204358"/>
    <property type="gene ID" value="CapteG204358"/>
</dbReference>
<dbReference type="HOGENOM" id="CLU_467899_0_0_1"/>
<dbReference type="Gene3D" id="3.90.1750.10">
    <property type="entry name" value="Hect, E3 ligase catalytic domains"/>
    <property type="match status" value="1"/>
</dbReference>
<evidence type="ECO:0000313" key="7">
    <source>
        <dbReference type="Proteomes" id="UP000014760"/>
    </source>
</evidence>
<dbReference type="InterPro" id="IPR000569">
    <property type="entry name" value="HECT_dom"/>
</dbReference>
<protein>
    <recommendedName>
        <fullName evidence="4">HECT domain-containing protein</fullName>
    </recommendedName>
</protein>
<accession>R7TYD4</accession>
<dbReference type="OMA" id="TAYRANV"/>
<proteinExistence type="predicted"/>
<feature type="region of interest" description="Disordered" evidence="3">
    <location>
        <begin position="113"/>
        <end position="155"/>
    </location>
</feature>
<evidence type="ECO:0000313" key="5">
    <source>
        <dbReference type="EMBL" id="ELT98749.1"/>
    </source>
</evidence>
<dbReference type="OrthoDB" id="6131538at2759"/>
<keyword evidence="1 2" id="KW-0833">Ubl conjugation pathway</keyword>
<reference evidence="6" key="3">
    <citation type="submission" date="2015-06" db="UniProtKB">
        <authorList>
            <consortium name="EnsemblMetazoa"/>
        </authorList>
    </citation>
    <scope>IDENTIFICATION</scope>
</reference>